<name>A0ACC1YD82_MELAZ</name>
<protein>
    <submittedName>
        <fullName evidence="1">Aspartic proteinase CDR1-like</fullName>
    </submittedName>
</protein>
<proteinExistence type="predicted"/>
<dbReference type="EMBL" id="CM051397">
    <property type="protein sequence ID" value="KAJ4721411.1"/>
    <property type="molecule type" value="Genomic_DNA"/>
</dbReference>
<comment type="caution">
    <text evidence="1">The sequence shown here is derived from an EMBL/GenBank/DDBJ whole genome shotgun (WGS) entry which is preliminary data.</text>
</comment>
<keyword evidence="2" id="KW-1185">Reference proteome</keyword>
<gene>
    <name evidence="1" type="ORF">OWV82_009097</name>
</gene>
<evidence type="ECO:0000313" key="1">
    <source>
        <dbReference type="EMBL" id="KAJ4721411.1"/>
    </source>
</evidence>
<evidence type="ECO:0000313" key="2">
    <source>
        <dbReference type="Proteomes" id="UP001164539"/>
    </source>
</evidence>
<reference evidence="1 2" key="1">
    <citation type="journal article" date="2023" name="Science">
        <title>Complex scaffold remodeling in plant triterpene biosynthesis.</title>
        <authorList>
            <person name="De La Pena R."/>
            <person name="Hodgson H."/>
            <person name="Liu J.C."/>
            <person name="Stephenson M.J."/>
            <person name="Martin A.C."/>
            <person name="Owen C."/>
            <person name="Harkess A."/>
            <person name="Leebens-Mack J."/>
            <person name="Jimenez L.E."/>
            <person name="Osbourn A."/>
            <person name="Sattely E.S."/>
        </authorList>
    </citation>
    <scope>NUCLEOTIDE SEQUENCE [LARGE SCALE GENOMIC DNA]</scope>
    <source>
        <strain evidence="2">cv. JPN11</strain>
        <tissue evidence="1">Leaf</tissue>
    </source>
</reference>
<accession>A0ACC1YD82</accession>
<sequence length="396" mass="42565">MATFSVIHRSLLCFVLAISFFVLCFSSITFTEAQKGGFSVELIHRDSPKSPFFNPNETSYTRAINALRRSFNRVKLIDPKFSSPTSVQADIIANDGEFLMEISIGTPPVDILAIADTGSDLIWTQCVPCTLCFQQDAPLFNPSLSSTYSDLPCLSNQCSSMDGTSCSVLGNGDCVYSVIYGDNSFSNGNLALDTITLGSTTGIPVAFPQTIIGCGHNDGGTFSSEATGFGVASTPLIANEPKTFYFLTLEAISVGAQKIPVDLSFGSTEGNVIIDSGTTYTLFPQAFNSKVLSAVSSSTNAIPVADPNGLFDLCYSIATYDNFRALDITVHFTGADVKLSSLNNIVRISDEIICLTFQGVNGNLGVYGYWMQTNFLIGYDIQQRTVSFQPTDCSSQ</sequence>
<organism evidence="1 2">
    <name type="scientific">Melia azedarach</name>
    <name type="common">Chinaberry tree</name>
    <dbReference type="NCBI Taxonomy" id="155640"/>
    <lineage>
        <taxon>Eukaryota</taxon>
        <taxon>Viridiplantae</taxon>
        <taxon>Streptophyta</taxon>
        <taxon>Embryophyta</taxon>
        <taxon>Tracheophyta</taxon>
        <taxon>Spermatophyta</taxon>
        <taxon>Magnoliopsida</taxon>
        <taxon>eudicotyledons</taxon>
        <taxon>Gunneridae</taxon>
        <taxon>Pentapetalae</taxon>
        <taxon>rosids</taxon>
        <taxon>malvids</taxon>
        <taxon>Sapindales</taxon>
        <taxon>Meliaceae</taxon>
        <taxon>Melia</taxon>
    </lineage>
</organism>
<dbReference type="Proteomes" id="UP001164539">
    <property type="component" value="Chromosome 4"/>
</dbReference>